<comment type="similarity">
    <text evidence="1">Belongs to the hemerythrin family.</text>
</comment>
<protein>
    <recommendedName>
        <fullName evidence="2">diguanylate cyclase</fullName>
        <ecNumber evidence="2">2.7.7.65</ecNumber>
    </recommendedName>
</protein>
<dbReference type="SMART" id="SM00267">
    <property type="entry name" value="GGDEF"/>
    <property type="match status" value="1"/>
</dbReference>
<dbReference type="Gene3D" id="3.30.70.270">
    <property type="match status" value="1"/>
</dbReference>
<sequence length="368" mass="41453">MDSFHWTKTYETGLSEVDLQHHYLVDTINEFGRLLLLGQVASDDVEQVFKKLADYTQYHFTEEEIMMKQVGIDARHYKEHCKKHQDFLDEVISMYAAVSEDNPGSEKHLFDFLTHWLVYHILGADMNMARQIKAIQSGVTSAAAYENEERAGNEATEPLLIALNGLFEQVSVRNRELLFLNQSLEEKVAERTRELSEANRHLEELSLTDVLTGLPNRRYALRSLDLLWREAVRTNSPMVCMMIDADHFKAVNDTYGHDAGDAVLSKLAQTLQHSLRNDDIVSRLGGDEFFIICPNTDIVNGMNVAESIRKAVSELRVTTGDGIWHGSVSVGVAAFTPGMATYDELMKVADQGVYAAKQDGKNCVRSCS</sequence>
<dbReference type="InterPro" id="IPR043128">
    <property type="entry name" value="Rev_trsase/Diguanyl_cyclase"/>
</dbReference>
<feature type="domain" description="GGDEF" evidence="7">
    <location>
        <begin position="236"/>
        <end position="368"/>
    </location>
</feature>
<dbReference type="KEGG" id="dsf:UWK_00307"/>
<name>M1P5C2_DESSD</name>
<keyword evidence="3" id="KW-0479">Metal-binding</keyword>
<dbReference type="GO" id="GO:0046872">
    <property type="term" value="F:metal ion binding"/>
    <property type="evidence" value="ECO:0007669"/>
    <property type="project" value="UniProtKB-KW"/>
</dbReference>
<evidence type="ECO:0000313" key="9">
    <source>
        <dbReference type="Proteomes" id="UP000011721"/>
    </source>
</evidence>
<dbReference type="PATRIC" id="fig|1167006.5.peg.349"/>
<dbReference type="InterPro" id="IPR000160">
    <property type="entry name" value="GGDEF_dom"/>
</dbReference>
<dbReference type="EMBL" id="CP003985">
    <property type="protein sequence ID" value="AGF76892.1"/>
    <property type="molecule type" value="Genomic_DNA"/>
</dbReference>
<dbReference type="NCBIfam" id="NF033749">
    <property type="entry name" value="bact_hemeryth"/>
    <property type="match status" value="1"/>
</dbReference>
<evidence type="ECO:0000256" key="4">
    <source>
        <dbReference type="ARBA" id="ARBA00023004"/>
    </source>
</evidence>
<dbReference type="Gene3D" id="1.20.120.50">
    <property type="entry name" value="Hemerythrin-like"/>
    <property type="match status" value="1"/>
</dbReference>
<dbReference type="PROSITE" id="PS50887">
    <property type="entry name" value="GGDEF"/>
    <property type="match status" value="1"/>
</dbReference>
<dbReference type="AlphaFoldDB" id="M1P5C2"/>
<dbReference type="OrthoDB" id="9813903at2"/>
<evidence type="ECO:0000259" key="7">
    <source>
        <dbReference type="PROSITE" id="PS50887"/>
    </source>
</evidence>
<gene>
    <name evidence="8" type="ordered locus">UWK_00307</name>
</gene>
<feature type="coiled-coil region" evidence="6">
    <location>
        <begin position="181"/>
        <end position="208"/>
    </location>
</feature>
<dbReference type="InterPro" id="IPR035938">
    <property type="entry name" value="Hemerythrin-like_sf"/>
</dbReference>
<dbReference type="InterPro" id="IPR029787">
    <property type="entry name" value="Nucleotide_cyclase"/>
</dbReference>
<evidence type="ECO:0000313" key="8">
    <source>
        <dbReference type="EMBL" id="AGF76892.1"/>
    </source>
</evidence>
<dbReference type="InterPro" id="IPR012827">
    <property type="entry name" value="Hemerythrin_metal-bd"/>
</dbReference>
<dbReference type="RefSeq" id="WP_015402591.1">
    <property type="nucleotide sequence ID" value="NC_020304.1"/>
</dbReference>
<dbReference type="GO" id="GO:0005886">
    <property type="term" value="C:plasma membrane"/>
    <property type="evidence" value="ECO:0007669"/>
    <property type="project" value="TreeGrafter"/>
</dbReference>
<dbReference type="Proteomes" id="UP000011721">
    <property type="component" value="Chromosome"/>
</dbReference>
<dbReference type="NCBIfam" id="TIGR00254">
    <property type="entry name" value="GGDEF"/>
    <property type="match status" value="1"/>
</dbReference>
<reference evidence="9" key="1">
    <citation type="journal article" date="2013" name="Stand. Genomic Sci.">
        <title>Complete genome sequence of Desulfocapsa sulfexigens, a marine deltaproteobacterium specialized in disproportionating inorganic sulfur compounds.</title>
        <authorList>
            <person name="Finster K.W."/>
            <person name="Kjeldsen K.U."/>
            <person name="Kube M."/>
            <person name="Reinhardt R."/>
            <person name="Mussmann M."/>
            <person name="Amann R."/>
            <person name="Schreiber L."/>
        </authorList>
    </citation>
    <scope>NUCLEOTIDE SEQUENCE [LARGE SCALE GENOMIC DNA]</scope>
    <source>
        <strain evidence="9">DSM 10523 / SB164P1</strain>
    </source>
</reference>
<dbReference type="InterPro" id="IPR012312">
    <property type="entry name" value="Hemerythrin-like"/>
</dbReference>
<evidence type="ECO:0000256" key="2">
    <source>
        <dbReference type="ARBA" id="ARBA00012528"/>
    </source>
</evidence>
<comment type="catalytic activity">
    <reaction evidence="5">
        <text>2 GTP = 3',3'-c-di-GMP + 2 diphosphate</text>
        <dbReference type="Rhea" id="RHEA:24898"/>
        <dbReference type="ChEBI" id="CHEBI:33019"/>
        <dbReference type="ChEBI" id="CHEBI:37565"/>
        <dbReference type="ChEBI" id="CHEBI:58805"/>
        <dbReference type="EC" id="2.7.7.65"/>
    </reaction>
</comment>
<evidence type="ECO:0000256" key="6">
    <source>
        <dbReference type="SAM" id="Coils"/>
    </source>
</evidence>
<dbReference type="InterPro" id="IPR050469">
    <property type="entry name" value="Diguanylate_Cyclase"/>
</dbReference>
<dbReference type="SUPFAM" id="SSF55073">
    <property type="entry name" value="Nucleotide cyclase"/>
    <property type="match status" value="1"/>
</dbReference>
<keyword evidence="4" id="KW-0408">Iron</keyword>
<evidence type="ECO:0000256" key="1">
    <source>
        <dbReference type="ARBA" id="ARBA00010587"/>
    </source>
</evidence>
<dbReference type="CDD" id="cd12107">
    <property type="entry name" value="Hemerythrin"/>
    <property type="match status" value="1"/>
</dbReference>
<dbReference type="PANTHER" id="PTHR45138:SF9">
    <property type="entry name" value="DIGUANYLATE CYCLASE DGCM-RELATED"/>
    <property type="match status" value="1"/>
</dbReference>
<dbReference type="STRING" id="1167006.UWK_00307"/>
<dbReference type="GO" id="GO:1902201">
    <property type="term" value="P:negative regulation of bacterial-type flagellum-dependent cell motility"/>
    <property type="evidence" value="ECO:0007669"/>
    <property type="project" value="TreeGrafter"/>
</dbReference>
<keyword evidence="9" id="KW-1185">Reference proteome</keyword>
<dbReference type="CDD" id="cd01949">
    <property type="entry name" value="GGDEF"/>
    <property type="match status" value="1"/>
</dbReference>
<dbReference type="GO" id="GO:0043709">
    <property type="term" value="P:cell adhesion involved in single-species biofilm formation"/>
    <property type="evidence" value="ECO:0007669"/>
    <property type="project" value="TreeGrafter"/>
</dbReference>
<dbReference type="Pfam" id="PF01814">
    <property type="entry name" value="Hemerythrin"/>
    <property type="match status" value="1"/>
</dbReference>
<dbReference type="GO" id="GO:0052621">
    <property type="term" value="F:diguanylate cyclase activity"/>
    <property type="evidence" value="ECO:0007669"/>
    <property type="project" value="UniProtKB-EC"/>
</dbReference>
<proteinExistence type="inferred from homology"/>
<dbReference type="eggNOG" id="COG3706">
    <property type="taxonomic scope" value="Bacteria"/>
</dbReference>
<keyword evidence="6" id="KW-0175">Coiled coil</keyword>
<accession>M1P5C2</accession>
<dbReference type="SUPFAM" id="SSF47188">
    <property type="entry name" value="Hemerythrin-like"/>
    <property type="match status" value="1"/>
</dbReference>
<evidence type="ECO:0000256" key="3">
    <source>
        <dbReference type="ARBA" id="ARBA00022723"/>
    </source>
</evidence>
<dbReference type="HOGENOM" id="CLU_000445_11_17_7"/>
<dbReference type="Pfam" id="PF00990">
    <property type="entry name" value="GGDEF"/>
    <property type="match status" value="1"/>
</dbReference>
<evidence type="ECO:0000256" key="5">
    <source>
        <dbReference type="ARBA" id="ARBA00034247"/>
    </source>
</evidence>
<dbReference type="PANTHER" id="PTHR45138">
    <property type="entry name" value="REGULATORY COMPONENTS OF SENSORY TRANSDUCTION SYSTEM"/>
    <property type="match status" value="1"/>
</dbReference>
<dbReference type="NCBIfam" id="TIGR02481">
    <property type="entry name" value="hemeryth_dom"/>
    <property type="match status" value="1"/>
</dbReference>
<dbReference type="FunFam" id="3.30.70.270:FF:000001">
    <property type="entry name" value="Diguanylate cyclase domain protein"/>
    <property type="match status" value="1"/>
</dbReference>
<dbReference type="EC" id="2.7.7.65" evidence="2"/>
<organism evidence="8 9">
    <name type="scientific">Desulfocapsa sulfexigens (strain DSM 10523 / SB164P1)</name>
    <dbReference type="NCBI Taxonomy" id="1167006"/>
    <lineage>
        <taxon>Bacteria</taxon>
        <taxon>Pseudomonadati</taxon>
        <taxon>Thermodesulfobacteriota</taxon>
        <taxon>Desulfobulbia</taxon>
        <taxon>Desulfobulbales</taxon>
        <taxon>Desulfocapsaceae</taxon>
        <taxon>Desulfocapsa</taxon>
    </lineage>
</organism>
<dbReference type="eggNOG" id="COG2703">
    <property type="taxonomic scope" value="Bacteria"/>
</dbReference>